<gene>
    <name evidence="1" type="ORF">MILVUS5_LOCUS20274</name>
</gene>
<comment type="caution">
    <text evidence="1">The sequence shown here is derived from an EMBL/GenBank/DDBJ whole genome shotgun (WGS) entry which is preliminary data.</text>
</comment>
<dbReference type="Proteomes" id="UP001177021">
    <property type="component" value="Unassembled WGS sequence"/>
</dbReference>
<proteinExistence type="predicted"/>
<organism evidence="1 2">
    <name type="scientific">Trifolium pratense</name>
    <name type="common">Red clover</name>
    <dbReference type="NCBI Taxonomy" id="57577"/>
    <lineage>
        <taxon>Eukaryota</taxon>
        <taxon>Viridiplantae</taxon>
        <taxon>Streptophyta</taxon>
        <taxon>Embryophyta</taxon>
        <taxon>Tracheophyta</taxon>
        <taxon>Spermatophyta</taxon>
        <taxon>Magnoliopsida</taxon>
        <taxon>eudicotyledons</taxon>
        <taxon>Gunneridae</taxon>
        <taxon>Pentapetalae</taxon>
        <taxon>rosids</taxon>
        <taxon>fabids</taxon>
        <taxon>Fabales</taxon>
        <taxon>Fabaceae</taxon>
        <taxon>Papilionoideae</taxon>
        <taxon>50 kb inversion clade</taxon>
        <taxon>NPAAA clade</taxon>
        <taxon>Hologalegina</taxon>
        <taxon>IRL clade</taxon>
        <taxon>Trifolieae</taxon>
        <taxon>Trifolium</taxon>
    </lineage>
</organism>
<reference evidence="1" key="1">
    <citation type="submission" date="2023-10" db="EMBL/GenBank/DDBJ databases">
        <authorList>
            <person name="Rodriguez Cubillos JULIANA M."/>
            <person name="De Vega J."/>
        </authorList>
    </citation>
    <scope>NUCLEOTIDE SEQUENCE</scope>
</reference>
<protein>
    <submittedName>
        <fullName evidence="1">Uncharacterized protein</fullName>
    </submittedName>
</protein>
<keyword evidence="2" id="KW-1185">Reference proteome</keyword>
<sequence>MLFDLQICGQAVTGTSSNIWETDFPRLLGAIPPSNGRSGYSVKLSWLEEYLNEMPENPTYEILLMHLRAYILYFLGKFLLPNTSGDRVHTMYLPLLEDTQTIRGYSWGSTCLATLYRGMCDLADQNQPTKTMSGCALLLQAWARCRIREFHHERTRNPASDRPLALKYVASGTRYSGGPDHDVQGATNVLDRLTDNEFNWTPYDVSQCLYPEDVACWSATTFLINFEVVEFHQTDRVRLQFGFQHARFQGVPQVMTSYHNTTMRSSVHDWAAKFMVEIQHWNNRHNCVLVGDQVDGVPMHSTEFLNDYTRFNMPYLSSEHYLFDPRPRPDVQQNTFTQHTDIPDPPSFSPQQQHTSQPFTDQYPNSQSNFFTPLPYTRNFFDDQSFQSPGTQRFNENAYHPGEPQQTQQTQHIPLHWGSAVPDDMLNSTWAAGEGSSLSQSFNQLENFLNMDDTNAEEELYGRGHPRNAGPPPCGTGGHRRH</sequence>
<name>A0ACB0K9B0_TRIPR</name>
<accession>A0ACB0K9B0</accession>
<evidence type="ECO:0000313" key="2">
    <source>
        <dbReference type="Proteomes" id="UP001177021"/>
    </source>
</evidence>
<dbReference type="EMBL" id="CASHSV030000206">
    <property type="protein sequence ID" value="CAJ2652846.1"/>
    <property type="molecule type" value="Genomic_DNA"/>
</dbReference>
<evidence type="ECO:0000313" key="1">
    <source>
        <dbReference type="EMBL" id="CAJ2652846.1"/>
    </source>
</evidence>